<comment type="caution">
    <text evidence="1">The sequence shown here is derived from an EMBL/GenBank/DDBJ whole genome shotgun (WGS) entry which is preliminary data.</text>
</comment>
<protein>
    <submittedName>
        <fullName evidence="1">Uncharacterized protein</fullName>
    </submittedName>
</protein>
<organism evidence="1 2">
    <name type="scientific">Meganyctiphanes norvegica</name>
    <name type="common">Northern krill</name>
    <name type="synonym">Thysanopoda norvegica</name>
    <dbReference type="NCBI Taxonomy" id="48144"/>
    <lineage>
        <taxon>Eukaryota</taxon>
        <taxon>Metazoa</taxon>
        <taxon>Ecdysozoa</taxon>
        <taxon>Arthropoda</taxon>
        <taxon>Crustacea</taxon>
        <taxon>Multicrustacea</taxon>
        <taxon>Malacostraca</taxon>
        <taxon>Eumalacostraca</taxon>
        <taxon>Eucarida</taxon>
        <taxon>Euphausiacea</taxon>
        <taxon>Euphausiidae</taxon>
        <taxon>Meganyctiphanes</taxon>
    </lineage>
</organism>
<gene>
    <name evidence="1" type="ORF">MNOR_LOCUS29097</name>
</gene>
<name>A0AAV2RVE4_MEGNR</name>
<dbReference type="Proteomes" id="UP001497623">
    <property type="component" value="Unassembled WGS sequence"/>
</dbReference>
<evidence type="ECO:0000313" key="1">
    <source>
        <dbReference type="EMBL" id="CAL4142322.1"/>
    </source>
</evidence>
<dbReference type="AlphaFoldDB" id="A0AAV2RVE4"/>
<proteinExistence type="predicted"/>
<evidence type="ECO:0000313" key="2">
    <source>
        <dbReference type="Proteomes" id="UP001497623"/>
    </source>
</evidence>
<sequence length="133" mass="15137">VYSDSEMYSYSLFLLVIFIYQSNPSFSTKEGCYVRNEWKAALKDYSFTSLDILVQAQDTGSTLGIVIGDEYGKQDEVKIMEDSIFINGENRTGELNIPHIGWVHLTLTFKSNLTIVGPDSRIWTTFMIQNQST</sequence>
<reference evidence="1 2" key="1">
    <citation type="submission" date="2024-05" db="EMBL/GenBank/DDBJ databases">
        <authorList>
            <person name="Wallberg A."/>
        </authorList>
    </citation>
    <scope>NUCLEOTIDE SEQUENCE [LARGE SCALE GENOMIC DNA]</scope>
</reference>
<accession>A0AAV2RVE4</accession>
<keyword evidence="2" id="KW-1185">Reference proteome</keyword>
<dbReference type="EMBL" id="CAXKWB010033152">
    <property type="protein sequence ID" value="CAL4142322.1"/>
    <property type="molecule type" value="Genomic_DNA"/>
</dbReference>
<feature type="non-terminal residue" evidence="1">
    <location>
        <position position="1"/>
    </location>
</feature>
<feature type="non-terminal residue" evidence="1">
    <location>
        <position position="133"/>
    </location>
</feature>